<dbReference type="AlphaFoldDB" id="A0A0A0ENJ4"/>
<sequence length="188" mass="21383">MHEPPDIALALIDYRQRWPEEGDVVVLFQDLLTDGDDPFVRARLAGHFTASCWLVDRGGTRVLLTHHRKLGRWLQLGGHADGDRDLARVALREAGEESGLKDLRVERGLFDLDRHWIPERHDVPGHWHYDARYVVHAGEDEGYIVSEESLDLTWRDIAAIADAADGSALGDPSLRRMARKWLQRGLPE</sequence>
<dbReference type="eggNOG" id="COG1051">
    <property type="taxonomic scope" value="Bacteria"/>
</dbReference>
<comment type="caution">
    <text evidence="2">The sequence shown here is derived from an EMBL/GenBank/DDBJ whole genome shotgun (WGS) entry which is preliminary data.</text>
</comment>
<feature type="domain" description="Nudix hydrolase" evidence="1">
    <location>
        <begin position="45"/>
        <end position="183"/>
    </location>
</feature>
<keyword evidence="3" id="KW-1185">Reference proteome</keyword>
<keyword evidence="2" id="KW-0378">Hydrolase</keyword>
<dbReference type="SUPFAM" id="SSF55811">
    <property type="entry name" value="Nudix"/>
    <property type="match status" value="1"/>
</dbReference>
<dbReference type="InterPro" id="IPR000086">
    <property type="entry name" value="NUDIX_hydrolase_dom"/>
</dbReference>
<name>A0A0A0ENJ4_9GAMM</name>
<reference evidence="2 3" key="1">
    <citation type="submission" date="2013-08" db="EMBL/GenBank/DDBJ databases">
        <title>Genome sequencing of Lysobacter.</title>
        <authorList>
            <person name="Zhang S."/>
            <person name="Wang G."/>
        </authorList>
    </citation>
    <scope>NUCLEOTIDE SEQUENCE [LARGE SCALE GENOMIC DNA]</scope>
    <source>
        <strain evidence="2 3">Ko07</strain>
    </source>
</reference>
<evidence type="ECO:0000313" key="2">
    <source>
        <dbReference type="EMBL" id="KGM51964.1"/>
    </source>
</evidence>
<dbReference type="Proteomes" id="UP000030017">
    <property type="component" value="Unassembled WGS sequence"/>
</dbReference>
<protein>
    <submittedName>
        <fullName evidence="2">NUDIX hydrolase</fullName>
    </submittedName>
</protein>
<dbReference type="GO" id="GO:0016787">
    <property type="term" value="F:hydrolase activity"/>
    <property type="evidence" value="ECO:0007669"/>
    <property type="project" value="UniProtKB-KW"/>
</dbReference>
<dbReference type="CDD" id="cd03674">
    <property type="entry name" value="NUDIX_Hydrolase"/>
    <property type="match status" value="1"/>
</dbReference>
<dbReference type="STRING" id="1122185.N792_06350"/>
<proteinExistence type="predicted"/>
<dbReference type="Gene3D" id="3.90.79.10">
    <property type="entry name" value="Nucleoside Triphosphate Pyrophosphohydrolase"/>
    <property type="match status" value="1"/>
</dbReference>
<dbReference type="EMBL" id="AVPS01000004">
    <property type="protein sequence ID" value="KGM51964.1"/>
    <property type="molecule type" value="Genomic_DNA"/>
</dbReference>
<dbReference type="RefSeq" id="WP_036193121.1">
    <property type="nucleotide sequence ID" value="NZ_AVPS01000004.1"/>
</dbReference>
<dbReference type="Pfam" id="PF00293">
    <property type="entry name" value="NUDIX"/>
    <property type="match status" value="1"/>
</dbReference>
<dbReference type="PROSITE" id="PS51462">
    <property type="entry name" value="NUDIX"/>
    <property type="match status" value="1"/>
</dbReference>
<gene>
    <name evidence="2" type="ORF">N792_06350</name>
</gene>
<dbReference type="OrthoDB" id="129709at2"/>
<organism evidence="2 3">
    <name type="scientific">Lysobacter concretionis Ko07 = DSM 16239</name>
    <dbReference type="NCBI Taxonomy" id="1122185"/>
    <lineage>
        <taxon>Bacteria</taxon>
        <taxon>Pseudomonadati</taxon>
        <taxon>Pseudomonadota</taxon>
        <taxon>Gammaproteobacteria</taxon>
        <taxon>Lysobacterales</taxon>
        <taxon>Lysobacteraceae</taxon>
        <taxon>Novilysobacter</taxon>
    </lineage>
</organism>
<accession>A0A0A0ENJ4</accession>
<dbReference type="InterPro" id="IPR015797">
    <property type="entry name" value="NUDIX_hydrolase-like_dom_sf"/>
</dbReference>
<evidence type="ECO:0000313" key="3">
    <source>
        <dbReference type="Proteomes" id="UP000030017"/>
    </source>
</evidence>
<evidence type="ECO:0000259" key="1">
    <source>
        <dbReference type="PROSITE" id="PS51462"/>
    </source>
</evidence>